<comment type="subcellular location">
    <subcellularLocation>
        <location evidence="1">Membrane</location>
        <topology evidence="1">Multi-pass membrane protein</topology>
    </subcellularLocation>
</comment>
<keyword evidence="3 9" id="KW-0812">Transmembrane</keyword>
<proteinExistence type="inferred from homology"/>
<keyword evidence="5" id="KW-0297">G-protein coupled receptor</keyword>
<dbReference type="Pfam" id="PF00001">
    <property type="entry name" value="7tm_1"/>
    <property type="match status" value="1"/>
</dbReference>
<keyword evidence="12" id="KW-1185">Reference proteome</keyword>
<dbReference type="STRING" id="188477.A0A3S0ZKM1"/>
<dbReference type="PRINTS" id="PR01012">
    <property type="entry name" value="NRPEPTIDEYR"/>
</dbReference>
<evidence type="ECO:0000256" key="9">
    <source>
        <dbReference type="SAM" id="Phobius"/>
    </source>
</evidence>
<evidence type="ECO:0000259" key="10">
    <source>
        <dbReference type="PROSITE" id="PS50262"/>
    </source>
</evidence>
<dbReference type="GO" id="GO:0004983">
    <property type="term" value="F:neuropeptide Y receptor activity"/>
    <property type="evidence" value="ECO:0007669"/>
    <property type="project" value="InterPro"/>
</dbReference>
<evidence type="ECO:0000313" key="12">
    <source>
        <dbReference type="Proteomes" id="UP000271974"/>
    </source>
</evidence>
<dbReference type="Proteomes" id="UP000271974">
    <property type="component" value="Unassembled WGS sequence"/>
</dbReference>
<feature type="transmembrane region" description="Helical" evidence="9">
    <location>
        <begin position="342"/>
        <end position="365"/>
    </location>
</feature>
<evidence type="ECO:0000256" key="3">
    <source>
        <dbReference type="ARBA" id="ARBA00022692"/>
    </source>
</evidence>
<dbReference type="OrthoDB" id="10053194at2759"/>
<evidence type="ECO:0000256" key="4">
    <source>
        <dbReference type="ARBA" id="ARBA00022989"/>
    </source>
</evidence>
<keyword evidence="7" id="KW-0675">Receptor</keyword>
<dbReference type="PANTHER" id="PTHR24235:SF29">
    <property type="entry name" value="GH23382P"/>
    <property type="match status" value="1"/>
</dbReference>
<dbReference type="InterPro" id="IPR000611">
    <property type="entry name" value="NPY_rcpt"/>
</dbReference>
<dbReference type="PRINTS" id="PR00237">
    <property type="entry name" value="GPCRRHODOPSN"/>
</dbReference>
<dbReference type="SUPFAM" id="SSF81321">
    <property type="entry name" value="Family A G protein-coupled receptor-like"/>
    <property type="match status" value="1"/>
</dbReference>
<reference evidence="11 12" key="1">
    <citation type="submission" date="2019-01" db="EMBL/GenBank/DDBJ databases">
        <title>A draft genome assembly of the solar-powered sea slug Elysia chlorotica.</title>
        <authorList>
            <person name="Cai H."/>
            <person name="Li Q."/>
            <person name="Fang X."/>
            <person name="Li J."/>
            <person name="Curtis N.E."/>
            <person name="Altenburger A."/>
            <person name="Shibata T."/>
            <person name="Feng M."/>
            <person name="Maeda T."/>
            <person name="Schwartz J.A."/>
            <person name="Shigenobu S."/>
            <person name="Lundholm N."/>
            <person name="Nishiyama T."/>
            <person name="Yang H."/>
            <person name="Hasebe M."/>
            <person name="Li S."/>
            <person name="Pierce S.K."/>
            <person name="Wang J."/>
        </authorList>
    </citation>
    <scope>NUCLEOTIDE SEQUENCE [LARGE SCALE GENOMIC DNA]</scope>
    <source>
        <strain evidence="11">EC2010</strain>
        <tissue evidence="11">Whole organism of an adult</tissue>
    </source>
</reference>
<sequence length="487" mass="54470">MLGITGNFVGVTDATDMVTSSPLDNETGDAEFEESHFAKVLDDTKTVSMVFYPLLCVTAALGNCCVVYLVLSRRRMRSNVTNYFIASLAVSDGLMALICVPTNYIANVLLDYWPFGAALCPLVTYLQAVIVFQNAYTMLAMSLERYIAIMHPFLRRLGKRNCLQVVALCWLLAFLTPIPTAVTARLHEHATSDYNDAGAGDVGGYPGNASVWLCYESWATERQRISYTMTIMFLQYFLPLGVLVFTYARIVHVIWLKDKQQAAPGQLLAPPDLSLGKDGCQAVTYVPNTKEKAPEKEPDPRKKVIKMMITVVGIYGICWLPLHVINIKSDTDPSIWDYQYMRILWICAHWLAMSSCAYNPFIYWWMNPRFREGYVDLFQKIACCCKGAKSSAINYGRNTSLASVATKNGHRGSHVTCGKGWHSSTQMVELSRVTPHDACVDATRDRTGMGDVHIYKDNGFKPELSKISEATENGTTHSAFDQDAFYR</sequence>
<dbReference type="EMBL" id="RQTK01000356">
    <property type="protein sequence ID" value="RUS81076.1"/>
    <property type="molecule type" value="Genomic_DNA"/>
</dbReference>
<evidence type="ECO:0000313" key="11">
    <source>
        <dbReference type="EMBL" id="RUS81076.1"/>
    </source>
</evidence>
<evidence type="ECO:0000256" key="1">
    <source>
        <dbReference type="ARBA" id="ARBA00004141"/>
    </source>
</evidence>
<dbReference type="PANTHER" id="PTHR24235">
    <property type="entry name" value="NEUROPEPTIDE Y RECEPTOR"/>
    <property type="match status" value="1"/>
</dbReference>
<dbReference type="InterPro" id="IPR017452">
    <property type="entry name" value="GPCR_Rhodpsn_7TM"/>
</dbReference>
<dbReference type="SMART" id="SM01381">
    <property type="entry name" value="7TM_GPCR_Srsx"/>
    <property type="match status" value="1"/>
</dbReference>
<feature type="transmembrane region" description="Helical" evidence="9">
    <location>
        <begin position="225"/>
        <end position="248"/>
    </location>
</feature>
<keyword evidence="8" id="KW-0807">Transducer</keyword>
<feature type="transmembrane region" description="Helical" evidence="9">
    <location>
        <begin position="83"/>
        <end position="106"/>
    </location>
</feature>
<dbReference type="InterPro" id="IPR000276">
    <property type="entry name" value="GPCR_Rhodpsn"/>
</dbReference>
<evidence type="ECO:0000256" key="2">
    <source>
        <dbReference type="ARBA" id="ARBA00010663"/>
    </source>
</evidence>
<evidence type="ECO:0000256" key="7">
    <source>
        <dbReference type="ARBA" id="ARBA00023170"/>
    </source>
</evidence>
<protein>
    <recommendedName>
        <fullName evidence="10">G-protein coupled receptors family 1 profile domain-containing protein</fullName>
    </recommendedName>
</protein>
<keyword evidence="4 9" id="KW-1133">Transmembrane helix</keyword>
<comment type="similarity">
    <text evidence="2">Belongs to the G-protein coupled receptor 1 family.</text>
</comment>
<feature type="transmembrane region" description="Helical" evidence="9">
    <location>
        <begin position="304"/>
        <end position="322"/>
    </location>
</feature>
<dbReference type="GO" id="GO:0016020">
    <property type="term" value="C:membrane"/>
    <property type="evidence" value="ECO:0007669"/>
    <property type="project" value="UniProtKB-SubCell"/>
</dbReference>
<dbReference type="PROSITE" id="PS50262">
    <property type="entry name" value="G_PROTEIN_RECEP_F1_2"/>
    <property type="match status" value="1"/>
</dbReference>
<feature type="transmembrane region" description="Helical" evidence="9">
    <location>
        <begin position="162"/>
        <end position="182"/>
    </location>
</feature>
<evidence type="ECO:0000256" key="8">
    <source>
        <dbReference type="ARBA" id="ARBA00023224"/>
    </source>
</evidence>
<keyword evidence="6 9" id="KW-0472">Membrane</keyword>
<accession>A0A3S0ZKM1</accession>
<evidence type="ECO:0000256" key="5">
    <source>
        <dbReference type="ARBA" id="ARBA00023040"/>
    </source>
</evidence>
<feature type="transmembrane region" description="Helical" evidence="9">
    <location>
        <begin position="50"/>
        <end position="71"/>
    </location>
</feature>
<comment type="caution">
    <text evidence="11">The sequence shown here is derived from an EMBL/GenBank/DDBJ whole genome shotgun (WGS) entry which is preliminary data.</text>
</comment>
<gene>
    <name evidence="11" type="ORF">EGW08_011162</name>
</gene>
<feature type="domain" description="G-protein coupled receptors family 1 profile" evidence="10">
    <location>
        <begin position="62"/>
        <end position="363"/>
    </location>
</feature>
<feature type="transmembrane region" description="Helical" evidence="9">
    <location>
        <begin position="112"/>
        <end position="141"/>
    </location>
</feature>
<dbReference type="AlphaFoldDB" id="A0A3S0ZKM1"/>
<name>A0A3S0ZKM1_ELYCH</name>
<evidence type="ECO:0000256" key="6">
    <source>
        <dbReference type="ARBA" id="ARBA00023136"/>
    </source>
</evidence>
<organism evidence="11 12">
    <name type="scientific">Elysia chlorotica</name>
    <name type="common">Eastern emerald elysia</name>
    <name type="synonym">Sea slug</name>
    <dbReference type="NCBI Taxonomy" id="188477"/>
    <lineage>
        <taxon>Eukaryota</taxon>
        <taxon>Metazoa</taxon>
        <taxon>Spiralia</taxon>
        <taxon>Lophotrochozoa</taxon>
        <taxon>Mollusca</taxon>
        <taxon>Gastropoda</taxon>
        <taxon>Heterobranchia</taxon>
        <taxon>Euthyneura</taxon>
        <taxon>Panpulmonata</taxon>
        <taxon>Sacoglossa</taxon>
        <taxon>Placobranchoidea</taxon>
        <taxon>Plakobranchidae</taxon>
        <taxon>Elysia</taxon>
    </lineage>
</organism>
<dbReference type="Gene3D" id="1.20.1070.10">
    <property type="entry name" value="Rhodopsin 7-helix transmembrane proteins"/>
    <property type="match status" value="1"/>
</dbReference>